<dbReference type="AlphaFoldDB" id="A0A4Z0H8G2"/>
<reference evidence="1 2" key="1">
    <citation type="submission" date="2019-03" db="EMBL/GenBank/DDBJ databases">
        <authorList>
            <person name="Gonzalez-Pimentel J.L."/>
        </authorList>
    </citation>
    <scope>NUCLEOTIDE SEQUENCE [LARGE SCALE GENOMIC DNA]</scope>
    <source>
        <strain evidence="1 2">JCM 31289</strain>
    </source>
</reference>
<accession>A0A4Z0H8G2</accession>
<organism evidence="1 2">
    <name type="scientific">Streptomyces palmae</name>
    <dbReference type="NCBI Taxonomy" id="1701085"/>
    <lineage>
        <taxon>Bacteria</taxon>
        <taxon>Bacillati</taxon>
        <taxon>Actinomycetota</taxon>
        <taxon>Actinomycetes</taxon>
        <taxon>Kitasatosporales</taxon>
        <taxon>Streptomycetaceae</taxon>
        <taxon>Streptomyces</taxon>
    </lineage>
</organism>
<proteinExistence type="predicted"/>
<dbReference type="EMBL" id="SRID01000074">
    <property type="protein sequence ID" value="TGB12650.1"/>
    <property type="molecule type" value="Genomic_DNA"/>
</dbReference>
<keyword evidence="2" id="KW-1185">Reference proteome</keyword>
<sequence length="31" mass="3022">MRIPPRIARIGALGALVSTLALAGPAVAAPP</sequence>
<feature type="non-terminal residue" evidence="1">
    <location>
        <position position="31"/>
    </location>
</feature>
<dbReference type="Proteomes" id="UP000297948">
    <property type="component" value="Unassembled WGS sequence"/>
</dbReference>
<comment type="caution">
    <text evidence="1">The sequence shown here is derived from an EMBL/GenBank/DDBJ whole genome shotgun (WGS) entry which is preliminary data.</text>
</comment>
<evidence type="ECO:0000313" key="1">
    <source>
        <dbReference type="EMBL" id="TGB12650.1"/>
    </source>
</evidence>
<gene>
    <name evidence="1" type="ORF">E4099_10920</name>
</gene>
<evidence type="ECO:0000313" key="2">
    <source>
        <dbReference type="Proteomes" id="UP000297948"/>
    </source>
</evidence>
<protein>
    <submittedName>
        <fullName evidence="1">Ribonuclease</fullName>
    </submittedName>
</protein>
<name>A0A4Z0H8G2_9ACTN</name>